<keyword evidence="4 5" id="KW-0472">Membrane</keyword>
<evidence type="ECO:0000256" key="1">
    <source>
        <dbReference type="ARBA" id="ARBA00004127"/>
    </source>
</evidence>
<name>A0ABU2HJG0_9GAMM</name>
<dbReference type="PANTHER" id="PTHR12714">
    <property type="entry name" value="PROTEIN-S ISOPRENYLCYSTEINE O-METHYLTRANSFERASE"/>
    <property type="match status" value="1"/>
</dbReference>
<comment type="caution">
    <text evidence="6">The sequence shown here is derived from an EMBL/GenBank/DDBJ whole genome shotgun (WGS) entry which is preliminary data.</text>
</comment>
<keyword evidence="3 5" id="KW-1133">Transmembrane helix</keyword>
<keyword evidence="6" id="KW-0808">Transferase</keyword>
<sequence length="153" mass="16701">MSSLELRIPPPAVAAIAALIMWGMDLVTPPLQFHDTIRVIAATSVALLGGCISLVGVISFRRMKTTINPTRPEKASLLVASGIFKVTRNPMYVGMVLVLIGWAVFLSSPGALLGPIGFALYITRFQIIPEERALDAIFGSEYTAYKARVRRWI</sequence>
<feature type="transmembrane region" description="Helical" evidence="5">
    <location>
        <begin position="12"/>
        <end position="31"/>
    </location>
</feature>
<dbReference type="RefSeq" id="WP_310966570.1">
    <property type="nucleotide sequence ID" value="NZ_JAVMBO010000017.1"/>
</dbReference>
<dbReference type="GO" id="GO:0004671">
    <property type="term" value="F:protein C-terminal S-isoprenylcysteine carboxyl O-methyltransferase activity"/>
    <property type="evidence" value="ECO:0007669"/>
    <property type="project" value="UniProtKB-EC"/>
</dbReference>
<dbReference type="Gene3D" id="1.20.120.1630">
    <property type="match status" value="1"/>
</dbReference>
<dbReference type="Proteomes" id="UP001267407">
    <property type="component" value="Unassembled WGS sequence"/>
</dbReference>
<gene>
    <name evidence="6" type="ORF">RKA07_13730</name>
</gene>
<dbReference type="EMBL" id="JAVMBO010000017">
    <property type="protein sequence ID" value="MDS1311157.1"/>
    <property type="molecule type" value="Genomic_DNA"/>
</dbReference>
<proteinExistence type="predicted"/>
<evidence type="ECO:0000256" key="3">
    <source>
        <dbReference type="ARBA" id="ARBA00022989"/>
    </source>
</evidence>
<reference evidence="6" key="1">
    <citation type="submission" date="2023-09" db="EMBL/GenBank/DDBJ databases">
        <title>Marinobacter sediminicola sp. nov. and Marinobacter maritimum sp. nov., isolated from marine sediment.</title>
        <authorList>
            <person name="An J."/>
        </authorList>
    </citation>
    <scope>NUCLEOTIDE SEQUENCE</scope>
    <source>
        <strain evidence="6">F60267</strain>
    </source>
</reference>
<organism evidence="6 7">
    <name type="scientific">Marinobacter xiaoshiensis</name>
    <dbReference type="NCBI Taxonomy" id="3073652"/>
    <lineage>
        <taxon>Bacteria</taxon>
        <taxon>Pseudomonadati</taxon>
        <taxon>Pseudomonadota</taxon>
        <taxon>Gammaproteobacteria</taxon>
        <taxon>Pseudomonadales</taxon>
        <taxon>Marinobacteraceae</taxon>
        <taxon>Marinobacter</taxon>
    </lineage>
</organism>
<keyword evidence="6" id="KW-0489">Methyltransferase</keyword>
<evidence type="ECO:0000256" key="5">
    <source>
        <dbReference type="SAM" id="Phobius"/>
    </source>
</evidence>
<accession>A0ABU2HJG0</accession>
<protein>
    <submittedName>
        <fullName evidence="6">Isoprenylcysteine carboxylmethyltransferase family protein</fullName>
        <ecNumber evidence="6">2.1.1.100</ecNumber>
        <ecNumber evidence="6">2.1.1.334</ecNumber>
    </submittedName>
</protein>
<evidence type="ECO:0000256" key="4">
    <source>
        <dbReference type="ARBA" id="ARBA00023136"/>
    </source>
</evidence>
<keyword evidence="7" id="KW-1185">Reference proteome</keyword>
<evidence type="ECO:0000313" key="6">
    <source>
        <dbReference type="EMBL" id="MDS1311157.1"/>
    </source>
</evidence>
<dbReference type="Pfam" id="PF04191">
    <property type="entry name" value="PEMT"/>
    <property type="match status" value="1"/>
</dbReference>
<keyword evidence="2 5" id="KW-0812">Transmembrane</keyword>
<comment type="subcellular location">
    <subcellularLocation>
        <location evidence="1">Endomembrane system</location>
        <topology evidence="1">Multi-pass membrane protein</topology>
    </subcellularLocation>
</comment>
<evidence type="ECO:0000313" key="7">
    <source>
        <dbReference type="Proteomes" id="UP001267407"/>
    </source>
</evidence>
<evidence type="ECO:0000256" key="2">
    <source>
        <dbReference type="ARBA" id="ARBA00022692"/>
    </source>
</evidence>
<dbReference type="EC" id="2.1.1.334" evidence="6"/>
<dbReference type="InterPro" id="IPR007318">
    <property type="entry name" value="Phopholipid_MeTrfase"/>
</dbReference>
<dbReference type="EC" id="2.1.1.100" evidence="6"/>
<feature type="transmembrane region" description="Helical" evidence="5">
    <location>
        <begin position="92"/>
        <end position="122"/>
    </location>
</feature>
<dbReference type="GO" id="GO:0032259">
    <property type="term" value="P:methylation"/>
    <property type="evidence" value="ECO:0007669"/>
    <property type="project" value="UniProtKB-KW"/>
</dbReference>
<dbReference type="PANTHER" id="PTHR12714:SF24">
    <property type="entry name" value="SLR1182 PROTEIN"/>
    <property type="match status" value="1"/>
</dbReference>
<feature type="transmembrane region" description="Helical" evidence="5">
    <location>
        <begin position="37"/>
        <end position="60"/>
    </location>
</feature>